<sequence>MAVDPVTYEALLPIAHSRHGLVTRSEARAAGIPESVFQRAAQRWPRLLPGVYWTTPTVECLRFLADRGSSRSREWYVCGLVPWKVRVAAALARWPEARLGGLSAAHEQGWAAEPSGLSLLVPQKAVLSPPPGIRIRRESPGERLPSLPGTVRMTRVDDTVLDVVQGVGDDQLFTWLCRAVGSRRTTPVRLLERLGERGRLKGRALIVAALRDAAHGTASELERRYVNEVHRPHGLPRMAQQLPRPVRSADGGVGTGRVDVAYEAQRVVVELDGRLGHVGEGAFRDRRRDNVNQLDGWATLRFGWHDVVSDPCAVARDVALMLRHAGWLSGATACRRCRGTGAGVETGPGEW</sequence>
<feature type="domain" description="DUF559" evidence="1">
    <location>
        <begin position="258"/>
        <end position="321"/>
    </location>
</feature>
<dbReference type="InterPro" id="IPR007569">
    <property type="entry name" value="DUF559"/>
</dbReference>
<dbReference type="Pfam" id="PF04480">
    <property type="entry name" value="DUF559"/>
    <property type="match status" value="1"/>
</dbReference>
<dbReference type="eggNOG" id="COG2852">
    <property type="taxonomic scope" value="Bacteria"/>
</dbReference>
<dbReference type="KEGG" id="kse:Ksed_17370"/>
<dbReference type="AlphaFoldDB" id="C7NJ62"/>
<evidence type="ECO:0000259" key="1">
    <source>
        <dbReference type="Pfam" id="PF04480"/>
    </source>
</evidence>
<protein>
    <recommendedName>
        <fullName evidence="1">DUF559 domain-containing protein</fullName>
    </recommendedName>
</protein>
<evidence type="ECO:0000313" key="3">
    <source>
        <dbReference type="Proteomes" id="UP000006666"/>
    </source>
</evidence>
<dbReference type="Proteomes" id="UP000006666">
    <property type="component" value="Chromosome"/>
</dbReference>
<accession>C7NJ62</accession>
<reference evidence="2 3" key="1">
    <citation type="journal article" date="2009" name="Stand. Genomic Sci.">
        <title>Complete genome sequence of Kytococcus sedentarius type strain (541).</title>
        <authorList>
            <person name="Sims D."/>
            <person name="Brettin T."/>
            <person name="Detter J.C."/>
            <person name="Han C."/>
            <person name="Lapidus A."/>
            <person name="Copeland A."/>
            <person name="Glavina Del Rio T."/>
            <person name="Nolan M."/>
            <person name="Chen F."/>
            <person name="Lucas S."/>
            <person name="Tice H."/>
            <person name="Cheng J.F."/>
            <person name="Bruce D."/>
            <person name="Goodwin L."/>
            <person name="Pitluck S."/>
            <person name="Ovchinnikova G."/>
            <person name="Pati A."/>
            <person name="Ivanova N."/>
            <person name="Mavrommatis K."/>
            <person name="Chen A."/>
            <person name="Palaniappan K."/>
            <person name="D'haeseleer P."/>
            <person name="Chain P."/>
            <person name="Bristow J."/>
            <person name="Eisen J.A."/>
            <person name="Markowitz V."/>
            <person name="Hugenholtz P."/>
            <person name="Schneider S."/>
            <person name="Goker M."/>
            <person name="Pukall R."/>
            <person name="Kyrpides N.C."/>
            <person name="Klenk H.P."/>
        </authorList>
    </citation>
    <scope>NUCLEOTIDE SEQUENCE [LARGE SCALE GENOMIC DNA]</scope>
    <source>
        <strain evidence="3">ATCC 14392 / DSM 20547 / JCM 11482 / CCUG 33030 / NBRC 15357 / NCTC 11040 / CCM 314 / 541</strain>
    </source>
</reference>
<name>C7NJ62_KYTSD</name>
<dbReference type="HOGENOM" id="CLU_052626_3_0_11"/>
<dbReference type="EMBL" id="CP001686">
    <property type="protein sequence ID" value="ACV06749.1"/>
    <property type="molecule type" value="Genomic_DNA"/>
</dbReference>
<proteinExistence type="predicted"/>
<evidence type="ECO:0000313" key="2">
    <source>
        <dbReference type="EMBL" id="ACV06749.1"/>
    </source>
</evidence>
<organism evidence="2 3">
    <name type="scientific">Kytococcus sedentarius (strain ATCC 14392 / DSM 20547 / JCM 11482 / CCUG 33030 / NBRC 15357 / NCTC 11040 / CCM 314 / 541)</name>
    <name type="common">Micrococcus sedentarius</name>
    <dbReference type="NCBI Taxonomy" id="478801"/>
    <lineage>
        <taxon>Bacteria</taxon>
        <taxon>Bacillati</taxon>
        <taxon>Actinomycetota</taxon>
        <taxon>Actinomycetes</taxon>
        <taxon>Micrococcales</taxon>
        <taxon>Kytococcaceae</taxon>
        <taxon>Kytococcus</taxon>
    </lineage>
</organism>
<gene>
    <name evidence="2" type="ordered locus">Ksed_17370</name>
</gene>
<keyword evidence="3" id="KW-1185">Reference proteome</keyword>